<dbReference type="InterPro" id="IPR050109">
    <property type="entry name" value="HTH-type_TetR-like_transc_reg"/>
</dbReference>
<dbReference type="KEGG" id="asim:FE240_01175"/>
<dbReference type="GO" id="GO:0000976">
    <property type="term" value="F:transcription cis-regulatory region binding"/>
    <property type="evidence" value="ECO:0007669"/>
    <property type="project" value="TreeGrafter"/>
</dbReference>
<sequence length="209" mass="23746">MEKRRPGRPVGRSDIRDKLLAAARECFRQHPYGKVTTREIAEMAGSNLAMIHYYFGSKEGLYQAVLGDLARPLDEVWKSDEGQLSLESLVSTHYQVMAPDSDLNSTLTSALSVEHNPGRDFVLNQLINRQLPQFDALIDNLRASGELDESLDPALLRLSFLNLMWQPLMMRELYEQVFGVTMDEHFMARLAEHNCRLISSGLRGSRLTH</sequence>
<dbReference type="Pfam" id="PF00440">
    <property type="entry name" value="TetR_N"/>
    <property type="match status" value="1"/>
</dbReference>
<dbReference type="SUPFAM" id="SSF46689">
    <property type="entry name" value="Homeodomain-like"/>
    <property type="match status" value="1"/>
</dbReference>
<keyword evidence="5" id="KW-1185">Reference proteome</keyword>
<organism evidence="4 5">
    <name type="scientific">Aeromonas simiae</name>
    <dbReference type="NCBI Taxonomy" id="218936"/>
    <lineage>
        <taxon>Bacteria</taxon>
        <taxon>Pseudomonadati</taxon>
        <taxon>Pseudomonadota</taxon>
        <taxon>Gammaproteobacteria</taxon>
        <taxon>Aeromonadales</taxon>
        <taxon>Aeromonadaceae</taxon>
        <taxon>Aeromonas</taxon>
    </lineage>
</organism>
<evidence type="ECO:0000259" key="3">
    <source>
        <dbReference type="PROSITE" id="PS50977"/>
    </source>
</evidence>
<dbReference type="PROSITE" id="PS50977">
    <property type="entry name" value="HTH_TETR_2"/>
    <property type="match status" value="1"/>
</dbReference>
<dbReference type="Proteomes" id="UP000594034">
    <property type="component" value="Chromosome"/>
</dbReference>
<name>A0A5J6WT47_9GAMM</name>
<evidence type="ECO:0000256" key="1">
    <source>
        <dbReference type="ARBA" id="ARBA00023125"/>
    </source>
</evidence>
<dbReference type="InterPro" id="IPR009057">
    <property type="entry name" value="Homeodomain-like_sf"/>
</dbReference>
<dbReference type="EMBL" id="CP040449">
    <property type="protein sequence ID" value="QFI53444.1"/>
    <property type="molecule type" value="Genomic_DNA"/>
</dbReference>
<dbReference type="Gene3D" id="1.10.357.10">
    <property type="entry name" value="Tetracycline Repressor, domain 2"/>
    <property type="match status" value="1"/>
</dbReference>
<dbReference type="PANTHER" id="PTHR30055">
    <property type="entry name" value="HTH-TYPE TRANSCRIPTIONAL REGULATOR RUTR"/>
    <property type="match status" value="1"/>
</dbReference>
<feature type="domain" description="HTH tetR-type" evidence="3">
    <location>
        <begin position="13"/>
        <end position="73"/>
    </location>
</feature>
<keyword evidence="1 2" id="KW-0238">DNA-binding</keyword>
<feature type="DNA-binding region" description="H-T-H motif" evidence="2">
    <location>
        <begin position="36"/>
        <end position="55"/>
    </location>
</feature>
<dbReference type="PRINTS" id="PR00455">
    <property type="entry name" value="HTHTETR"/>
</dbReference>
<dbReference type="RefSeq" id="WP_193003059.1">
    <property type="nucleotide sequence ID" value="NZ_CP040449.1"/>
</dbReference>
<evidence type="ECO:0000256" key="2">
    <source>
        <dbReference type="PROSITE-ProRule" id="PRU00335"/>
    </source>
</evidence>
<protein>
    <submittedName>
        <fullName evidence="4">TetR/AcrR family transcriptional regulator</fullName>
    </submittedName>
</protein>
<dbReference type="InterPro" id="IPR001647">
    <property type="entry name" value="HTH_TetR"/>
</dbReference>
<dbReference type="AlphaFoldDB" id="A0A5J6WT47"/>
<gene>
    <name evidence="4" type="ORF">FE240_01175</name>
</gene>
<dbReference type="PANTHER" id="PTHR30055:SF233">
    <property type="entry name" value="REGULATORY PROTEIN TETR"/>
    <property type="match status" value="1"/>
</dbReference>
<dbReference type="SUPFAM" id="SSF48498">
    <property type="entry name" value="Tetracyclin repressor-like, C-terminal domain"/>
    <property type="match status" value="1"/>
</dbReference>
<evidence type="ECO:0000313" key="4">
    <source>
        <dbReference type="EMBL" id="QFI53444.1"/>
    </source>
</evidence>
<proteinExistence type="predicted"/>
<accession>A0A5J6WT47</accession>
<evidence type="ECO:0000313" key="5">
    <source>
        <dbReference type="Proteomes" id="UP000594034"/>
    </source>
</evidence>
<dbReference type="InterPro" id="IPR036271">
    <property type="entry name" value="Tet_transcr_reg_TetR-rel_C_sf"/>
</dbReference>
<reference evidence="4 5" key="1">
    <citation type="submission" date="2019-05" db="EMBL/GenBank/DDBJ databases">
        <title>OXA-830, a novel chromosomally encoded expanded-spectrum class D beta-lactamase in Aeromonas simiae.</title>
        <authorList>
            <person name="Zhou W."/>
            <person name="Chen Q."/>
        </authorList>
    </citation>
    <scope>NUCLEOTIDE SEQUENCE [LARGE SCALE GENOMIC DNA]</scope>
    <source>
        <strain evidence="4 5">A6</strain>
    </source>
</reference>
<dbReference type="GO" id="GO:0003700">
    <property type="term" value="F:DNA-binding transcription factor activity"/>
    <property type="evidence" value="ECO:0007669"/>
    <property type="project" value="TreeGrafter"/>
</dbReference>